<proteinExistence type="predicted"/>
<evidence type="ECO:0000256" key="1">
    <source>
        <dbReference type="SAM" id="MobiDB-lite"/>
    </source>
</evidence>
<feature type="compositionally biased region" description="Low complexity" evidence="1">
    <location>
        <begin position="262"/>
        <end position="280"/>
    </location>
</feature>
<protein>
    <submittedName>
        <fullName evidence="2">Uncharacterized protein</fullName>
    </submittedName>
</protein>
<comment type="caution">
    <text evidence="2">The sequence shown here is derived from an EMBL/GenBank/DDBJ whole genome shotgun (WGS) entry which is preliminary data.</text>
</comment>
<organism evidence="2 3">
    <name type="scientific">Brassica napus</name>
    <name type="common">Rape</name>
    <dbReference type="NCBI Taxonomy" id="3708"/>
    <lineage>
        <taxon>Eukaryota</taxon>
        <taxon>Viridiplantae</taxon>
        <taxon>Streptophyta</taxon>
        <taxon>Embryophyta</taxon>
        <taxon>Tracheophyta</taxon>
        <taxon>Spermatophyta</taxon>
        <taxon>Magnoliopsida</taxon>
        <taxon>eudicotyledons</taxon>
        <taxon>Gunneridae</taxon>
        <taxon>Pentapetalae</taxon>
        <taxon>rosids</taxon>
        <taxon>malvids</taxon>
        <taxon>Brassicales</taxon>
        <taxon>Brassicaceae</taxon>
        <taxon>Brassiceae</taxon>
        <taxon>Brassica</taxon>
    </lineage>
</organism>
<feature type="region of interest" description="Disordered" evidence="1">
    <location>
        <begin position="391"/>
        <end position="416"/>
    </location>
</feature>
<feature type="compositionally biased region" description="Low complexity" evidence="1">
    <location>
        <begin position="396"/>
        <end position="410"/>
    </location>
</feature>
<reference evidence="2 3" key="1">
    <citation type="submission" date="2021-05" db="EMBL/GenBank/DDBJ databases">
        <title>Genome Assembly of Synthetic Allotetraploid Brassica napus Reveals Homoeologous Exchanges between Subgenomes.</title>
        <authorList>
            <person name="Davis J.T."/>
        </authorList>
    </citation>
    <scope>NUCLEOTIDE SEQUENCE [LARGE SCALE GENOMIC DNA]</scope>
    <source>
        <strain evidence="3">cv. Da-Ae</strain>
        <tissue evidence="2">Seedling</tissue>
    </source>
</reference>
<feature type="compositionally biased region" description="Basic and acidic residues" evidence="1">
    <location>
        <begin position="155"/>
        <end position="166"/>
    </location>
</feature>
<gene>
    <name evidence="2" type="ORF">HID58_042460</name>
</gene>
<feature type="region of interest" description="Disordered" evidence="1">
    <location>
        <begin position="129"/>
        <end position="373"/>
    </location>
</feature>
<feature type="compositionally biased region" description="Polar residues" evidence="1">
    <location>
        <begin position="129"/>
        <end position="143"/>
    </location>
</feature>
<name>A0ABQ8BDQ7_BRANA</name>
<keyword evidence="3" id="KW-1185">Reference proteome</keyword>
<dbReference type="Proteomes" id="UP000824890">
    <property type="component" value="Unassembled WGS sequence"/>
</dbReference>
<sequence>DTATGSEHGDADESDRSPTPLRQVRKRVCFDQIDCRPTIYHPGGIFEKLAPLPPGLLRDPRAQSWGNVFGSSASHHTSRLPCVLGPRKSRLPLFTRKQQRLLDKAIEMDGVLDLSALLKGKLQLLTKKSTTVDPQGPSNSGVDVTSEGGGTSREGASREGASREEGPIATDQGGTAETSASGPKKKKKTKRTKVGATDEVPPEESAPLDATSEGSKSKKKKDGRKRSRGGAEGQEAVLVGAALDGHPRKRTKRSVEAEPHPSISDANAADAAIVEAVGEASGTPGNLSEERRKTCSREGGSGELEGKLKSAGAAKKELARENTQNENLEEVPGRENLEIGNTPVREEEAGNVGIEDPVLDEKAKRRKTKESRRCRRCCYRRPNRSFCSWDARGGRTSLKSLSTGVSSFSSSDDKVS</sequence>
<feature type="non-terminal residue" evidence="2">
    <location>
        <position position="1"/>
    </location>
</feature>
<feature type="compositionally biased region" description="Basic residues" evidence="1">
    <location>
        <begin position="217"/>
        <end position="228"/>
    </location>
</feature>
<dbReference type="EMBL" id="JAGKQM010000011">
    <property type="protein sequence ID" value="KAH0902957.1"/>
    <property type="molecule type" value="Genomic_DNA"/>
</dbReference>
<evidence type="ECO:0000313" key="3">
    <source>
        <dbReference type="Proteomes" id="UP000824890"/>
    </source>
</evidence>
<feature type="compositionally biased region" description="Basic residues" evidence="1">
    <location>
        <begin position="364"/>
        <end position="373"/>
    </location>
</feature>
<feature type="region of interest" description="Disordered" evidence="1">
    <location>
        <begin position="1"/>
        <end position="20"/>
    </location>
</feature>
<accession>A0ABQ8BDQ7</accession>
<feature type="compositionally biased region" description="Basic and acidic residues" evidence="1">
    <location>
        <begin position="304"/>
        <end position="320"/>
    </location>
</feature>
<evidence type="ECO:0000313" key="2">
    <source>
        <dbReference type="EMBL" id="KAH0902957.1"/>
    </source>
</evidence>
<feature type="compositionally biased region" description="Basic residues" evidence="1">
    <location>
        <begin position="183"/>
        <end position="193"/>
    </location>
</feature>
<feature type="compositionally biased region" description="Basic and acidic residues" evidence="1">
    <location>
        <begin position="7"/>
        <end position="16"/>
    </location>
</feature>
<feature type="compositionally biased region" description="Polar residues" evidence="1">
    <location>
        <begin position="172"/>
        <end position="181"/>
    </location>
</feature>